<proteinExistence type="predicted"/>
<evidence type="ECO:0000313" key="4">
    <source>
        <dbReference type="Proteomes" id="UP001500466"/>
    </source>
</evidence>
<organism evidence="3 4">
    <name type="scientific">Yinghuangia aomiensis</name>
    <dbReference type="NCBI Taxonomy" id="676205"/>
    <lineage>
        <taxon>Bacteria</taxon>
        <taxon>Bacillati</taxon>
        <taxon>Actinomycetota</taxon>
        <taxon>Actinomycetes</taxon>
        <taxon>Kitasatosporales</taxon>
        <taxon>Streptomycetaceae</taxon>
        <taxon>Yinghuangia</taxon>
    </lineage>
</organism>
<dbReference type="EMBL" id="BAABHS010000007">
    <property type="protein sequence ID" value="GAA4959544.1"/>
    <property type="molecule type" value="Genomic_DNA"/>
</dbReference>
<comment type="caution">
    <text evidence="3">The sequence shown here is derived from an EMBL/GenBank/DDBJ whole genome shotgun (WGS) entry which is preliminary data.</text>
</comment>
<feature type="region of interest" description="Disordered" evidence="1">
    <location>
        <begin position="73"/>
        <end position="97"/>
    </location>
</feature>
<feature type="transmembrane region" description="Helical" evidence="2">
    <location>
        <begin position="50"/>
        <end position="69"/>
    </location>
</feature>
<keyword evidence="2" id="KW-1133">Transmembrane helix</keyword>
<keyword evidence="2" id="KW-0812">Transmembrane</keyword>
<evidence type="ECO:0000256" key="2">
    <source>
        <dbReference type="SAM" id="Phobius"/>
    </source>
</evidence>
<evidence type="ECO:0000256" key="1">
    <source>
        <dbReference type="SAM" id="MobiDB-lite"/>
    </source>
</evidence>
<gene>
    <name evidence="3" type="ORF">GCM10023205_23190</name>
</gene>
<dbReference type="RefSeq" id="WP_345675304.1">
    <property type="nucleotide sequence ID" value="NZ_BAABHS010000007.1"/>
</dbReference>
<feature type="compositionally biased region" description="Basic and acidic residues" evidence="1">
    <location>
        <begin position="284"/>
        <end position="298"/>
    </location>
</feature>
<protein>
    <submittedName>
        <fullName evidence="3">Uncharacterized protein</fullName>
    </submittedName>
</protein>
<keyword evidence="2" id="KW-0472">Membrane</keyword>
<reference evidence="4" key="1">
    <citation type="journal article" date="2019" name="Int. J. Syst. Evol. Microbiol.">
        <title>The Global Catalogue of Microorganisms (GCM) 10K type strain sequencing project: providing services to taxonomists for standard genome sequencing and annotation.</title>
        <authorList>
            <consortium name="The Broad Institute Genomics Platform"/>
            <consortium name="The Broad Institute Genome Sequencing Center for Infectious Disease"/>
            <person name="Wu L."/>
            <person name="Ma J."/>
        </authorList>
    </citation>
    <scope>NUCLEOTIDE SEQUENCE [LARGE SCALE GENOMIC DNA]</scope>
    <source>
        <strain evidence="4">JCM 17986</strain>
    </source>
</reference>
<sequence length="314" mass="31835">MTNQYETPEAESLSSAMHAATSAFQPPTAALVRGGMARGKKFQSLRRMQVAGAAFAVVAAAGVGTAVLSTSSGGDQKASVAAQPPAVSQAAPQQAPQPAKLTAQAALDALKQLLPAGYTVSDVKLRDADTGARGDTSVSVEALVDPGDGKATTLYLALRPGATAGDNACWTFTAGTGIWCKNETLPNGTLRLEQNREYPASESTADGKAGINGRGAKVWSVSLSRTDGVAVYANTTNAAGEKTGKDVRTDPPLTTDQLKAIVTAPVWNTLAGPDSMASVQMPKSGDRPQTKDLPDPEKAAAGAAAANGGAGKNG</sequence>
<feature type="region of interest" description="Disordered" evidence="1">
    <location>
        <begin position="272"/>
        <end position="314"/>
    </location>
</feature>
<name>A0ABP9H6A6_9ACTN</name>
<accession>A0ABP9H6A6</accession>
<keyword evidence="4" id="KW-1185">Reference proteome</keyword>
<dbReference type="Proteomes" id="UP001500466">
    <property type="component" value="Unassembled WGS sequence"/>
</dbReference>
<feature type="compositionally biased region" description="Low complexity" evidence="1">
    <location>
        <begin position="76"/>
        <end position="97"/>
    </location>
</feature>
<evidence type="ECO:0000313" key="3">
    <source>
        <dbReference type="EMBL" id="GAA4959544.1"/>
    </source>
</evidence>